<evidence type="ECO:0000313" key="3">
    <source>
        <dbReference type="Proteomes" id="UP001431776"/>
    </source>
</evidence>
<dbReference type="AlphaFoldDB" id="A0AAW6TUB2"/>
<keyword evidence="3" id="KW-1185">Reference proteome</keyword>
<feature type="region of interest" description="Disordered" evidence="1">
    <location>
        <begin position="1"/>
        <end position="20"/>
    </location>
</feature>
<dbReference type="SUPFAM" id="SSF52096">
    <property type="entry name" value="ClpP/crotonase"/>
    <property type="match status" value="1"/>
</dbReference>
<reference evidence="2" key="1">
    <citation type="submission" date="2023-05" db="EMBL/GenBank/DDBJ databases">
        <title>Anaerotaeda fermentans gen. nov., sp. nov., a novel anaerobic planctomycete of the new family within the order Sedimentisphaerales isolated from Taman Peninsula, Russia.</title>
        <authorList>
            <person name="Khomyakova M.A."/>
            <person name="Merkel A.Y."/>
            <person name="Slobodkin A.I."/>
        </authorList>
    </citation>
    <scope>NUCLEOTIDE SEQUENCE</scope>
    <source>
        <strain evidence="2">M17dextr</strain>
    </source>
</reference>
<dbReference type="Gene3D" id="3.90.226.10">
    <property type="entry name" value="2-enoyl-CoA Hydratase, Chain A, domain 1"/>
    <property type="match status" value="1"/>
</dbReference>
<name>A0AAW6TUB2_9BACT</name>
<sequence>MARKKAVKKVSGKAPSPKKRKAEFYSSSPYAGVAFCQCIQELEEATKLPVVLLCHGGDAKDPYAYFNDLTYEVFARNIRRLERGKPVQVVIDSPGGDARCAYKLASLLRKHCGHFFAVVPHYAKSAATLFALGADTIVMSRFAELGPLDVQIEYTDKEERFSGLEVVQAVERLNGEAMRALDQQMVFWLMRSRKKLDTLLPVVTHFVSEMMRPLFERIDTVNYTAMARALKVAQDYAERLLEATGLGTKQAKEIAERLTTAYSEHGYVLDCEELNRIGMGNVQEATGEAGSILERLAFLERGSTMLGPLKEV</sequence>
<evidence type="ECO:0000313" key="2">
    <source>
        <dbReference type="EMBL" id="MDI6448047.1"/>
    </source>
</evidence>
<organism evidence="2 3">
    <name type="scientific">Anaerobaca lacustris</name>
    <dbReference type="NCBI Taxonomy" id="3044600"/>
    <lineage>
        <taxon>Bacteria</taxon>
        <taxon>Pseudomonadati</taxon>
        <taxon>Planctomycetota</taxon>
        <taxon>Phycisphaerae</taxon>
        <taxon>Sedimentisphaerales</taxon>
        <taxon>Anaerobacaceae</taxon>
        <taxon>Anaerobaca</taxon>
    </lineage>
</organism>
<gene>
    <name evidence="2" type="ORF">QJ522_03230</name>
</gene>
<comment type="caution">
    <text evidence="2">The sequence shown here is derived from an EMBL/GenBank/DDBJ whole genome shotgun (WGS) entry which is preliminary data.</text>
</comment>
<dbReference type="PANTHER" id="PTHR35984">
    <property type="entry name" value="PERIPLASMIC SERINE PROTEASE"/>
    <property type="match status" value="1"/>
</dbReference>
<accession>A0AAW6TUB2</accession>
<dbReference type="InterPro" id="IPR002825">
    <property type="entry name" value="Pept_S49_ser-pept_pro"/>
</dbReference>
<dbReference type="InterPro" id="IPR029045">
    <property type="entry name" value="ClpP/crotonase-like_dom_sf"/>
</dbReference>
<protein>
    <submittedName>
        <fullName evidence="2">Uncharacterized protein</fullName>
    </submittedName>
</protein>
<dbReference type="PANTHER" id="PTHR35984:SF1">
    <property type="entry name" value="PERIPLASMIC SERINE PROTEASE"/>
    <property type="match status" value="1"/>
</dbReference>
<proteinExistence type="predicted"/>
<dbReference type="Pfam" id="PF01972">
    <property type="entry name" value="SDH_protease"/>
    <property type="match status" value="1"/>
</dbReference>
<evidence type="ECO:0000256" key="1">
    <source>
        <dbReference type="SAM" id="MobiDB-lite"/>
    </source>
</evidence>
<dbReference type="Proteomes" id="UP001431776">
    <property type="component" value="Unassembled WGS sequence"/>
</dbReference>
<dbReference type="GO" id="GO:0016020">
    <property type="term" value="C:membrane"/>
    <property type="evidence" value="ECO:0007669"/>
    <property type="project" value="InterPro"/>
</dbReference>
<dbReference type="RefSeq" id="WP_349243457.1">
    <property type="nucleotide sequence ID" value="NZ_JASCXX010000003.1"/>
</dbReference>
<dbReference type="EMBL" id="JASCXX010000003">
    <property type="protein sequence ID" value="MDI6448047.1"/>
    <property type="molecule type" value="Genomic_DNA"/>
</dbReference>